<evidence type="ECO:0000313" key="2">
    <source>
        <dbReference type="EMBL" id="GFS34709.1"/>
    </source>
</evidence>
<dbReference type="Proteomes" id="UP000887013">
    <property type="component" value="Unassembled WGS sequence"/>
</dbReference>
<name>A0A8X6M8L6_NEPPI</name>
<organism evidence="2 4">
    <name type="scientific">Nephila pilipes</name>
    <name type="common">Giant wood spider</name>
    <name type="synonym">Nephila maculata</name>
    <dbReference type="NCBI Taxonomy" id="299642"/>
    <lineage>
        <taxon>Eukaryota</taxon>
        <taxon>Metazoa</taxon>
        <taxon>Ecdysozoa</taxon>
        <taxon>Arthropoda</taxon>
        <taxon>Chelicerata</taxon>
        <taxon>Arachnida</taxon>
        <taxon>Araneae</taxon>
        <taxon>Araneomorphae</taxon>
        <taxon>Entelegynae</taxon>
        <taxon>Araneoidea</taxon>
        <taxon>Nephilidae</taxon>
        <taxon>Nephila</taxon>
    </lineage>
</organism>
<evidence type="ECO:0008006" key="5">
    <source>
        <dbReference type="Google" id="ProtNLM"/>
    </source>
</evidence>
<feature type="compositionally biased region" description="Basic residues" evidence="1">
    <location>
        <begin position="274"/>
        <end position="289"/>
    </location>
</feature>
<evidence type="ECO:0000256" key="1">
    <source>
        <dbReference type="SAM" id="MobiDB-lite"/>
    </source>
</evidence>
<feature type="region of interest" description="Disordered" evidence="1">
    <location>
        <begin position="267"/>
        <end position="289"/>
    </location>
</feature>
<dbReference type="Gene3D" id="3.60.10.10">
    <property type="entry name" value="Endonuclease/exonuclease/phosphatase"/>
    <property type="match status" value="1"/>
</dbReference>
<evidence type="ECO:0000313" key="3">
    <source>
        <dbReference type="EMBL" id="GFT84557.1"/>
    </source>
</evidence>
<dbReference type="EMBL" id="BMAW01072772">
    <property type="protein sequence ID" value="GFT84557.1"/>
    <property type="molecule type" value="Genomic_DNA"/>
</dbReference>
<proteinExistence type="predicted"/>
<accession>A0A8X6M8L6</accession>
<dbReference type="EMBL" id="BMAW01042530">
    <property type="protein sequence ID" value="GFS34709.1"/>
    <property type="molecule type" value="Genomic_DNA"/>
</dbReference>
<sequence>MSSINLPDEGLSIEDIIQSMENATTSDGFYHTANCAEASLPKALANPQTEELSQRIISFHYIMEEARKRYQQIKLQEISRINNDMDKVLNSWGVTRPEIPFTPVKARKSTEQQSAKKARTDDATCRNRFIMLTIQENDEPTEMEAIDTIPMPSPPASPRRSPRPTTPSVPRRKMVLPIAIDNVQNASALLKILQNLTKIKLTAKLTDTNLRIYPQTAYAYHTIRRRNCLVVGDLNAKHTPWNPTGNNQQGKIHYNFAKKYHLNINAPEHPPWKFQHKNKRHRQSNRKFQ</sequence>
<comment type="caution">
    <text evidence="2">The sequence shown here is derived from an EMBL/GenBank/DDBJ whole genome shotgun (WGS) entry which is preliminary data.</text>
</comment>
<feature type="region of interest" description="Disordered" evidence="1">
    <location>
        <begin position="146"/>
        <end position="170"/>
    </location>
</feature>
<dbReference type="SUPFAM" id="SSF56219">
    <property type="entry name" value="DNase I-like"/>
    <property type="match status" value="1"/>
</dbReference>
<evidence type="ECO:0000313" key="4">
    <source>
        <dbReference type="Proteomes" id="UP000887013"/>
    </source>
</evidence>
<protein>
    <recommendedName>
        <fullName evidence="5">Endonuclease/exonuclease/phosphatase domain-containing protein</fullName>
    </recommendedName>
</protein>
<dbReference type="InterPro" id="IPR036691">
    <property type="entry name" value="Endo/exonu/phosph_ase_sf"/>
</dbReference>
<reference evidence="2" key="1">
    <citation type="submission" date="2020-08" db="EMBL/GenBank/DDBJ databases">
        <title>Multicomponent nature underlies the extraordinary mechanical properties of spider dragline silk.</title>
        <authorList>
            <person name="Kono N."/>
            <person name="Nakamura H."/>
            <person name="Mori M."/>
            <person name="Yoshida Y."/>
            <person name="Ohtoshi R."/>
            <person name="Malay A.D."/>
            <person name="Moran D.A.P."/>
            <person name="Tomita M."/>
            <person name="Numata K."/>
            <person name="Arakawa K."/>
        </authorList>
    </citation>
    <scope>NUCLEOTIDE SEQUENCE</scope>
</reference>
<dbReference type="AlphaFoldDB" id="A0A8X6M8L6"/>
<keyword evidence="4" id="KW-1185">Reference proteome</keyword>
<gene>
    <name evidence="2" type="ORF">NPIL_178351</name>
    <name evidence="3" type="ORF">NPIL_523451</name>
</gene>